<dbReference type="Gene3D" id="3.80.10.10">
    <property type="entry name" value="Ribonuclease Inhibitor"/>
    <property type="match status" value="2"/>
</dbReference>
<dbReference type="SUPFAM" id="SSF52047">
    <property type="entry name" value="RNI-like"/>
    <property type="match status" value="1"/>
</dbReference>
<name>A0A9J6CE82_POLVA</name>
<protein>
    <recommendedName>
        <fullName evidence="1">F-box domain-containing protein</fullName>
    </recommendedName>
</protein>
<dbReference type="PANTHER" id="PTHR38926">
    <property type="entry name" value="F-BOX DOMAIN CONTAINING PROTEIN, EXPRESSED"/>
    <property type="match status" value="1"/>
</dbReference>
<organism evidence="2 3">
    <name type="scientific">Polypedilum vanderplanki</name>
    <name type="common">Sleeping chironomid midge</name>
    <dbReference type="NCBI Taxonomy" id="319348"/>
    <lineage>
        <taxon>Eukaryota</taxon>
        <taxon>Metazoa</taxon>
        <taxon>Ecdysozoa</taxon>
        <taxon>Arthropoda</taxon>
        <taxon>Hexapoda</taxon>
        <taxon>Insecta</taxon>
        <taxon>Pterygota</taxon>
        <taxon>Neoptera</taxon>
        <taxon>Endopterygota</taxon>
        <taxon>Diptera</taxon>
        <taxon>Nematocera</taxon>
        <taxon>Chironomoidea</taxon>
        <taxon>Chironomidae</taxon>
        <taxon>Chironominae</taxon>
        <taxon>Polypedilum</taxon>
        <taxon>Polypedilum</taxon>
    </lineage>
</organism>
<evidence type="ECO:0000313" key="2">
    <source>
        <dbReference type="EMBL" id="KAG5680083.1"/>
    </source>
</evidence>
<comment type="caution">
    <text evidence="2">The sequence shown here is derived from an EMBL/GenBank/DDBJ whole genome shotgun (WGS) entry which is preliminary data.</text>
</comment>
<feature type="domain" description="F-box" evidence="1">
    <location>
        <begin position="1"/>
        <end position="45"/>
    </location>
</feature>
<gene>
    <name evidence="2" type="ORF">PVAND_009610</name>
</gene>
<proteinExistence type="predicted"/>
<dbReference type="PROSITE" id="PS50181">
    <property type="entry name" value="FBOX"/>
    <property type="match status" value="1"/>
</dbReference>
<dbReference type="Pfam" id="PF12937">
    <property type="entry name" value="F-box-like"/>
    <property type="match status" value="1"/>
</dbReference>
<keyword evidence="3" id="KW-1185">Reference proteome</keyword>
<dbReference type="PANTHER" id="PTHR38926:SF5">
    <property type="entry name" value="F-BOX AND LEUCINE-RICH REPEAT PROTEIN 6"/>
    <property type="match status" value="1"/>
</dbReference>
<dbReference type="AlphaFoldDB" id="A0A9J6CE82"/>
<dbReference type="InterPro" id="IPR036047">
    <property type="entry name" value="F-box-like_dom_sf"/>
</dbReference>
<evidence type="ECO:0000259" key="1">
    <source>
        <dbReference type="PROSITE" id="PS50181"/>
    </source>
</evidence>
<evidence type="ECO:0000313" key="3">
    <source>
        <dbReference type="Proteomes" id="UP001107558"/>
    </source>
</evidence>
<dbReference type="OrthoDB" id="10257471at2759"/>
<dbReference type="SUPFAM" id="SSF81383">
    <property type="entry name" value="F-box domain"/>
    <property type="match status" value="1"/>
</dbReference>
<dbReference type="Proteomes" id="UP001107558">
    <property type="component" value="Chromosome 1"/>
</dbReference>
<dbReference type="InterPro" id="IPR032675">
    <property type="entry name" value="LRR_dom_sf"/>
</dbReference>
<reference evidence="2" key="1">
    <citation type="submission" date="2021-03" db="EMBL/GenBank/DDBJ databases">
        <title>Chromosome level genome of the anhydrobiotic midge Polypedilum vanderplanki.</title>
        <authorList>
            <person name="Yoshida Y."/>
            <person name="Kikawada T."/>
            <person name="Gusev O."/>
        </authorList>
    </citation>
    <scope>NUCLEOTIDE SEQUENCE</scope>
    <source>
        <strain evidence="2">NIAS01</strain>
        <tissue evidence="2">Whole body or cell culture</tissue>
    </source>
</reference>
<dbReference type="SMART" id="SM00256">
    <property type="entry name" value="FBOX"/>
    <property type="match status" value="1"/>
</dbReference>
<dbReference type="InterPro" id="IPR001810">
    <property type="entry name" value="F-box_dom"/>
</dbReference>
<sequence length="500" mass="59125">MDSLSEYVLIDMFKNLDVKSILNCSEVCRSWNEIIMSTSLIVKKLKLVIGKKDLNDRYPNEHDSTIKYFIRKLARQYQHILLSQSVLNYNISSFLVNQTHVRKLEIFDCDISQAAFYCLIKGLSQLEELKINETYTTKNDHKVDVSRIRMPNLKLLHIEQSRFDFLQYIGTTSIKYLHLDASEYFGDIEEYLGNFLLLQHEIKNLFVFYGDEFIKEVMQNYPLMSYQFQLNHLDIRFFNELDIISTRNVIHFLQIHQSTLKNLVFHVTTGLDYDEVLLYVIRNMYLEILDLDYFIPIESTLFDDLNMPKNLHLKKLTIKRRRISSLHMMEKFLVIYQNLQELKFFGTTHSRILEFIFKKLPNLKQLELGRIKSATISSDKLEILHINRLGKELILRAKNLKKLIIGEYRMHGSAIVNLHAPGLQSLIINTKSLKVSLEFIKALKENCPKLKTFKIYRSKHTFLESLSEQDVIDRNFLHVEKNFLHKSFDEKNNCININFI</sequence>
<dbReference type="EMBL" id="JADBJN010000001">
    <property type="protein sequence ID" value="KAG5680083.1"/>
    <property type="molecule type" value="Genomic_DNA"/>
</dbReference>
<accession>A0A9J6CE82</accession>